<gene>
    <name evidence="2" type="ORF">OP10G_3333</name>
</gene>
<dbReference type="eggNOG" id="COG0457">
    <property type="taxonomic scope" value="Bacteria"/>
</dbReference>
<dbReference type="eggNOG" id="COG3903">
    <property type="taxonomic scope" value="Bacteria"/>
</dbReference>
<dbReference type="SMART" id="SM00028">
    <property type="entry name" value="TPR"/>
    <property type="match status" value="6"/>
</dbReference>
<dbReference type="STRING" id="661478.OP10G_3333"/>
<dbReference type="SUPFAM" id="SSF48452">
    <property type="entry name" value="TPR-like"/>
    <property type="match status" value="2"/>
</dbReference>
<evidence type="ECO:0000313" key="3">
    <source>
        <dbReference type="Proteomes" id="UP000027982"/>
    </source>
</evidence>
<dbReference type="PRINTS" id="PR00364">
    <property type="entry name" value="DISEASERSIST"/>
</dbReference>
<dbReference type="Pfam" id="PF13191">
    <property type="entry name" value="AAA_16"/>
    <property type="match status" value="1"/>
</dbReference>
<dbReference type="GO" id="GO:0043531">
    <property type="term" value="F:ADP binding"/>
    <property type="evidence" value="ECO:0007669"/>
    <property type="project" value="InterPro"/>
</dbReference>
<dbReference type="InterPro" id="IPR041664">
    <property type="entry name" value="AAA_16"/>
</dbReference>
<keyword evidence="3" id="KW-1185">Reference proteome</keyword>
<dbReference type="HOGENOM" id="CLU_288984_0_0_0"/>
<proteinExistence type="predicted"/>
<protein>
    <submittedName>
        <fullName evidence="2">NB-ARC domain-containing protein</fullName>
    </submittedName>
</protein>
<evidence type="ECO:0000313" key="2">
    <source>
        <dbReference type="EMBL" id="AIE86701.1"/>
    </source>
</evidence>
<dbReference type="EMBL" id="CP007139">
    <property type="protein sequence ID" value="AIE86701.1"/>
    <property type="molecule type" value="Genomic_DNA"/>
</dbReference>
<dbReference type="InterPro" id="IPR019734">
    <property type="entry name" value="TPR_rpt"/>
</dbReference>
<sequence>MARIEEDGDVLFADWRDNRVGQDYLVRHSEKLARCGCLVAVLSPSFFRVGSESAKELLAFLDRIGSEPVEGGYTGLVPVVWGEFEDVDLLEGALQNAHRTLSASAKERQAPTLLKLIRDQAQNAAVEEALDQYADAIIASASVGLPVGKEERIRHFLDHGSAPMAPAVQVTLETPQEGAALPGMEVLLSLGARGKFVGYEDMIARVVEWAERGEPPMLLLHGPGGIGKTSTAVEAIKRIQGRFAGGVHVARFDVLTTNVPEDVTADSFASMLAEAVRAPEVVRKDPSGSLAGYLARQGTLLLFLDNFESVANTQTNAFLGNLLQQARNVRALATSQHAASPLNVTAEVKQRSLGVPTSEDNIEGSEAFTLFRDRSAQRGVTEFSDLKALLRVLRATEGLPLALELLGAHANDATLKEIADGVEKAALSWLQTSGEDSVGVARQRSIEACVSWSIDRLKKKDREAFLKLAPFEYPFVADDAELHLKVSRSQLTEWTRWSLLRRTEVHGASEYELPTIVRLVLAKRAEISFEAMRRAYCGYYVGLVRERGNEMPGSPGWNVLRRASQPAARAIVEGTVPPGLVLACFYHLGEFLRVTSRNDDARTVFERGLITAMARPDKSAQANARIGLAEVASIRNAYAEAEEGYRAALAIYKEVGNRHGEPNALRGLADVASMRGAYAEAEEGYRAAQILYKEIGDRQGEAHALKALADMAKMRDAYPEAEEGYRLALSINKETGDQQGEAHALRGIADVAKMRDAYSEAEEGYRAALTIYKEVGNRHGEANALVRIADVTSLRGAYCEAEEGYRAAQIIYKGVGSPSGEANALDGLANVARMRGAYSEAKEGYRAALTIFKKIGDRRGEANVLGGLAEVARVRDAYAEAEEGYRAAQILYKEIGDRQGEAGSLYGFTRTRIEAGRDDIEEAGLQIAGEFFQKIGDKRNEAIFWALQMRIRGVRGDAEEAARELRAVRGELAQVEGRFEEAEACLWLGDFEPDVEAKRRAWDDALGLFRSLPNRHFAGEANLRLAGIAGSGEERAAYLAAAREDWESSPDLAFLLPRLPNE</sequence>
<feature type="domain" description="Orc1-like AAA ATPase" evidence="1">
    <location>
        <begin position="202"/>
        <end position="326"/>
    </location>
</feature>
<dbReference type="InterPro" id="IPR027417">
    <property type="entry name" value="P-loop_NTPase"/>
</dbReference>
<accession>A0A068NTD9</accession>
<dbReference type="PANTHER" id="PTHR47691:SF3">
    <property type="entry name" value="HTH-TYPE TRANSCRIPTIONAL REGULATOR RV0890C-RELATED"/>
    <property type="match status" value="1"/>
</dbReference>
<reference evidence="2 3" key="1">
    <citation type="journal article" date="2014" name="PLoS ONE">
        <title>The first complete genome sequence of the class fimbriimonadia in the phylum armatimonadetes.</title>
        <authorList>
            <person name="Hu Z.Y."/>
            <person name="Wang Y.Z."/>
            <person name="Im W.T."/>
            <person name="Wang S.Y."/>
            <person name="Zhao G.P."/>
            <person name="Zheng H.J."/>
            <person name="Quan Z.X."/>
        </authorList>
    </citation>
    <scope>NUCLEOTIDE SEQUENCE [LARGE SCALE GENOMIC DNA]</scope>
    <source>
        <strain evidence="2">Gsoil 348</strain>
    </source>
</reference>
<organism evidence="2 3">
    <name type="scientific">Fimbriimonas ginsengisoli Gsoil 348</name>
    <dbReference type="NCBI Taxonomy" id="661478"/>
    <lineage>
        <taxon>Bacteria</taxon>
        <taxon>Bacillati</taxon>
        <taxon>Armatimonadota</taxon>
        <taxon>Fimbriimonadia</taxon>
        <taxon>Fimbriimonadales</taxon>
        <taxon>Fimbriimonadaceae</taxon>
        <taxon>Fimbriimonas</taxon>
    </lineage>
</organism>
<dbReference type="Gene3D" id="1.25.40.10">
    <property type="entry name" value="Tetratricopeptide repeat domain"/>
    <property type="match status" value="2"/>
</dbReference>
<dbReference type="PANTHER" id="PTHR47691">
    <property type="entry name" value="REGULATOR-RELATED"/>
    <property type="match status" value="1"/>
</dbReference>
<dbReference type="Gene3D" id="3.40.50.300">
    <property type="entry name" value="P-loop containing nucleotide triphosphate hydrolases"/>
    <property type="match status" value="1"/>
</dbReference>
<dbReference type="AlphaFoldDB" id="A0A068NTD9"/>
<dbReference type="KEGG" id="fgi:OP10G_3333"/>
<dbReference type="SUPFAM" id="SSF52540">
    <property type="entry name" value="P-loop containing nucleoside triphosphate hydrolases"/>
    <property type="match status" value="1"/>
</dbReference>
<name>A0A068NTD9_FIMGI</name>
<dbReference type="InterPro" id="IPR011990">
    <property type="entry name" value="TPR-like_helical_dom_sf"/>
</dbReference>
<dbReference type="Proteomes" id="UP000027982">
    <property type="component" value="Chromosome"/>
</dbReference>
<evidence type="ECO:0000259" key="1">
    <source>
        <dbReference type="Pfam" id="PF13191"/>
    </source>
</evidence>